<feature type="region of interest" description="Disordered" evidence="1">
    <location>
        <begin position="1"/>
        <end position="29"/>
    </location>
</feature>
<name>I7LTW9_TETTS</name>
<dbReference type="RefSeq" id="XP_001007682.1">
    <property type="nucleotide sequence ID" value="XM_001007682.1"/>
</dbReference>
<reference evidence="3" key="1">
    <citation type="journal article" date="2006" name="PLoS Biol.">
        <title>Macronuclear genome sequence of the ciliate Tetrahymena thermophila, a model eukaryote.</title>
        <authorList>
            <person name="Eisen J.A."/>
            <person name="Coyne R.S."/>
            <person name="Wu M."/>
            <person name="Wu D."/>
            <person name="Thiagarajan M."/>
            <person name="Wortman J.R."/>
            <person name="Badger J.H."/>
            <person name="Ren Q."/>
            <person name="Amedeo P."/>
            <person name="Jones K.M."/>
            <person name="Tallon L.J."/>
            <person name="Delcher A.L."/>
            <person name="Salzberg S.L."/>
            <person name="Silva J.C."/>
            <person name="Haas B.J."/>
            <person name="Majoros W.H."/>
            <person name="Farzad M."/>
            <person name="Carlton J.M."/>
            <person name="Smith R.K. Jr."/>
            <person name="Garg J."/>
            <person name="Pearlman R.E."/>
            <person name="Karrer K.M."/>
            <person name="Sun L."/>
            <person name="Manning G."/>
            <person name="Elde N.C."/>
            <person name="Turkewitz A.P."/>
            <person name="Asai D.J."/>
            <person name="Wilkes D.E."/>
            <person name="Wang Y."/>
            <person name="Cai H."/>
            <person name="Collins K."/>
            <person name="Stewart B.A."/>
            <person name="Lee S.R."/>
            <person name="Wilamowska K."/>
            <person name="Weinberg Z."/>
            <person name="Ruzzo W.L."/>
            <person name="Wloga D."/>
            <person name="Gaertig J."/>
            <person name="Frankel J."/>
            <person name="Tsao C.-C."/>
            <person name="Gorovsky M.A."/>
            <person name="Keeling P.J."/>
            <person name="Waller R.F."/>
            <person name="Patron N.J."/>
            <person name="Cherry J.M."/>
            <person name="Stover N.A."/>
            <person name="Krieger C.J."/>
            <person name="del Toro C."/>
            <person name="Ryder H.F."/>
            <person name="Williamson S.C."/>
            <person name="Barbeau R.A."/>
            <person name="Hamilton E.P."/>
            <person name="Orias E."/>
        </authorList>
    </citation>
    <scope>NUCLEOTIDE SEQUENCE [LARGE SCALE GENOMIC DNA]</scope>
    <source>
        <strain evidence="3">SB210</strain>
    </source>
</reference>
<dbReference type="InParanoid" id="I7LTW9"/>
<sequence>MEQVFKSPIITSKTDFDNEPNVPQTEEDTQTPIFLYKNTLFSEQNKILSSNILASANYP</sequence>
<dbReference type="HOGENOM" id="CLU_2965977_0_0_1"/>
<evidence type="ECO:0000256" key="1">
    <source>
        <dbReference type="SAM" id="MobiDB-lite"/>
    </source>
</evidence>
<evidence type="ECO:0000313" key="3">
    <source>
        <dbReference type="Proteomes" id="UP000009168"/>
    </source>
</evidence>
<dbReference type="GeneID" id="7841875"/>
<accession>I7LTW9</accession>
<dbReference type="KEGG" id="tet:TTHERM_00059500"/>
<dbReference type="EMBL" id="GG662853">
    <property type="protein sequence ID" value="EAR87437.1"/>
    <property type="molecule type" value="Genomic_DNA"/>
</dbReference>
<dbReference type="Proteomes" id="UP000009168">
    <property type="component" value="Unassembled WGS sequence"/>
</dbReference>
<organism evidence="2 3">
    <name type="scientific">Tetrahymena thermophila (strain SB210)</name>
    <dbReference type="NCBI Taxonomy" id="312017"/>
    <lineage>
        <taxon>Eukaryota</taxon>
        <taxon>Sar</taxon>
        <taxon>Alveolata</taxon>
        <taxon>Ciliophora</taxon>
        <taxon>Intramacronucleata</taxon>
        <taxon>Oligohymenophorea</taxon>
        <taxon>Hymenostomatida</taxon>
        <taxon>Tetrahymenina</taxon>
        <taxon>Tetrahymenidae</taxon>
        <taxon>Tetrahymena</taxon>
    </lineage>
</organism>
<gene>
    <name evidence="2" type="ORF">TTHERM_00059500</name>
</gene>
<proteinExistence type="predicted"/>
<keyword evidence="3" id="KW-1185">Reference proteome</keyword>
<dbReference type="AlphaFoldDB" id="I7LTW9"/>
<protein>
    <submittedName>
        <fullName evidence="2">Uncharacterized protein</fullName>
    </submittedName>
</protein>
<evidence type="ECO:0000313" key="2">
    <source>
        <dbReference type="EMBL" id="EAR87437.1"/>
    </source>
</evidence>